<keyword evidence="5" id="KW-1185">Reference proteome</keyword>
<dbReference type="EMBL" id="BMKG01000018">
    <property type="protein sequence ID" value="GGC13817.1"/>
    <property type="molecule type" value="Genomic_DNA"/>
</dbReference>
<evidence type="ECO:0000256" key="1">
    <source>
        <dbReference type="SAM" id="SignalP"/>
    </source>
</evidence>
<name>A0A6I3T192_9BURK</name>
<reference evidence="2" key="1">
    <citation type="journal article" date="2014" name="Int. J. Syst. Evol. Microbiol.">
        <title>Complete genome of a new Firmicutes species belonging to the dominant human colonic microbiota ('Ruminococcus bicirculans') reveals two chromosomes and a selective capacity to utilize plant glucans.</title>
        <authorList>
            <consortium name="NISC Comparative Sequencing Program"/>
            <person name="Wegmann U."/>
            <person name="Louis P."/>
            <person name="Goesmann A."/>
            <person name="Henrissat B."/>
            <person name="Duncan S.H."/>
            <person name="Flint H.J."/>
        </authorList>
    </citation>
    <scope>NUCLEOTIDE SEQUENCE</scope>
    <source>
        <strain evidence="2">CGMCC 1.15931</strain>
    </source>
</reference>
<gene>
    <name evidence="2" type="ORF">GCM10011572_39020</name>
    <name evidence="3" type="ORF">GM672_21840</name>
</gene>
<dbReference type="Proteomes" id="UP000622638">
    <property type="component" value="Unassembled WGS sequence"/>
</dbReference>
<dbReference type="RefSeq" id="WP_155472644.1">
    <property type="nucleotide sequence ID" value="NZ_BMKG01000018.1"/>
</dbReference>
<dbReference type="Proteomes" id="UP000430634">
    <property type="component" value="Unassembled WGS sequence"/>
</dbReference>
<accession>A0A6I3T192</accession>
<keyword evidence="1" id="KW-0732">Signal</keyword>
<evidence type="ECO:0000313" key="5">
    <source>
        <dbReference type="Proteomes" id="UP000622638"/>
    </source>
</evidence>
<evidence type="ECO:0000313" key="4">
    <source>
        <dbReference type="Proteomes" id="UP000430634"/>
    </source>
</evidence>
<protein>
    <submittedName>
        <fullName evidence="3">Uncharacterized protein</fullName>
    </submittedName>
</protein>
<proteinExistence type="predicted"/>
<reference evidence="3 4" key="3">
    <citation type="submission" date="2019-11" db="EMBL/GenBank/DDBJ databases">
        <title>Type strains purchased from KCTC, JCM and DSMZ.</title>
        <authorList>
            <person name="Lu H."/>
        </authorList>
    </citation>
    <scope>NUCLEOTIDE SEQUENCE [LARGE SCALE GENOMIC DNA]</scope>
    <source>
        <strain evidence="3 4">KCTC 52429</strain>
    </source>
</reference>
<sequence>MKTSFVLAMLVAGNVSGASALTGPVVGVWQRLPVMSGDKVVAVPNLVFTNRKLEARTTFTGLQDAGKHLRVICCVEVVNLVPLKTADLVKKYAVDADVVGQIRSVKGLPYIYDAAPVDKREWSGFMQNVMAYSHNLDMETPFSVPVTAAPLGKVASVDKAFKVGDSTHELQVVYEKSADRVRYTYKGGNNVVPFSEASTSAE</sequence>
<reference evidence="5" key="2">
    <citation type="journal article" date="2019" name="Int. J. Syst. Evol. Microbiol.">
        <title>The Global Catalogue of Microorganisms (GCM) 10K type strain sequencing project: providing services to taxonomists for standard genome sequencing and annotation.</title>
        <authorList>
            <consortium name="The Broad Institute Genomics Platform"/>
            <consortium name="The Broad Institute Genome Sequencing Center for Infectious Disease"/>
            <person name="Wu L."/>
            <person name="Ma J."/>
        </authorList>
    </citation>
    <scope>NUCLEOTIDE SEQUENCE [LARGE SCALE GENOMIC DNA]</scope>
    <source>
        <strain evidence="5">CGMCC 1.15931</strain>
    </source>
</reference>
<feature type="signal peptide" evidence="1">
    <location>
        <begin position="1"/>
        <end position="20"/>
    </location>
</feature>
<dbReference type="AlphaFoldDB" id="A0A6I3T192"/>
<organism evidence="3 4">
    <name type="scientific">Pseudoduganella buxea</name>
    <dbReference type="NCBI Taxonomy" id="1949069"/>
    <lineage>
        <taxon>Bacteria</taxon>
        <taxon>Pseudomonadati</taxon>
        <taxon>Pseudomonadota</taxon>
        <taxon>Betaproteobacteria</taxon>
        <taxon>Burkholderiales</taxon>
        <taxon>Oxalobacteraceae</taxon>
        <taxon>Telluria group</taxon>
        <taxon>Pseudoduganella</taxon>
    </lineage>
</organism>
<evidence type="ECO:0000313" key="3">
    <source>
        <dbReference type="EMBL" id="MTV55370.1"/>
    </source>
</evidence>
<feature type="chain" id="PRO_5026033643" evidence="1">
    <location>
        <begin position="21"/>
        <end position="202"/>
    </location>
</feature>
<evidence type="ECO:0000313" key="2">
    <source>
        <dbReference type="EMBL" id="GGC13817.1"/>
    </source>
</evidence>
<reference evidence="2" key="4">
    <citation type="submission" date="2024-05" db="EMBL/GenBank/DDBJ databases">
        <authorList>
            <person name="Sun Q."/>
            <person name="Zhou Y."/>
        </authorList>
    </citation>
    <scope>NUCLEOTIDE SEQUENCE</scope>
    <source>
        <strain evidence="2">CGMCC 1.15931</strain>
    </source>
</reference>
<dbReference type="OrthoDB" id="9090115at2"/>
<dbReference type="EMBL" id="WNKZ01000082">
    <property type="protein sequence ID" value="MTV55370.1"/>
    <property type="molecule type" value="Genomic_DNA"/>
</dbReference>
<comment type="caution">
    <text evidence="3">The sequence shown here is derived from an EMBL/GenBank/DDBJ whole genome shotgun (WGS) entry which is preliminary data.</text>
</comment>